<evidence type="ECO:0000259" key="1">
    <source>
        <dbReference type="Pfam" id="PF14237"/>
    </source>
</evidence>
<feature type="domain" description="GYF" evidence="1">
    <location>
        <begin position="21"/>
        <end position="66"/>
    </location>
</feature>
<gene>
    <name evidence="2" type="ORF">DOS84_18740</name>
</gene>
<comment type="caution">
    <text evidence="2">The sequence shown here is derived from an EMBL/GenBank/DDBJ whole genome shotgun (WGS) entry which is preliminary data.</text>
</comment>
<dbReference type="EMBL" id="QKXH01000018">
    <property type="protein sequence ID" value="PZX91842.1"/>
    <property type="molecule type" value="Genomic_DNA"/>
</dbReference>
<protein>
    <recommendedName>
        <fullName evidence="1">GYF domain-containing protein</fullName>
    </recommendedName>
</protein>
<evidence type="ECO:0000313" key="3">
    <source>
        <dbReference type="Proteomes" id="UP000249177"/>
    </source>
</evidence>
<reference evidence="2 3" key="1">
    <citation type="submission" date="2018-06" db="EMBL/GenBank/DDBJ databases">
        <title>Flavobacterium sp IMCC34762, genome.</title>
        <authorList>
            <person name="Joung Y."/>
            <person name="Cho J."/>
            <person name="Song J."/>
        </authorList>
    </citation>
    <scope>NUCLEOTIDE SEQUENCE [LARGE SCALE GENOMIC DNA]</scope>
    <source>
        <strain evidence="2 3">IMCC34762</strain>
    </source>
</reference>
<dbReference type="Proteomes" id="UP000249177">
    <property type="component" value="Unassembled WGS sequence"/>
</dbReference>
<dbReference type="Pfam" id="PF14237">
    <property type="entry name" value="GYF_2"/>
    <property type="match status" value="1"/>
</dbReference>
<keyword evidence="3" id="KW-1185">Reference proteome</keyword>
<name>A0A2W7VHN1_9FLAO</name>
<proteinExistence type="predicted"/>
<sequence>MAVIISKIVEKRKYKSKMRKYFIHNGEAENGPFDTEQLKTMQIKSETPIWYEGIQNWTIAGNVEELKSIIVSTSTPPKFEKFSQQNINPPVFPKPNYGNNQNFEPEKSKTLRNALIGVGVLILVFVGLAISSNNSQPTYNENSDFIGVDTAEVAIDYEKDRINEELTIKNRNYRNNIEQYVGASTNRYSYNELGGISNLDIIVTNNTEYLLDEVNVNVDYIKDNGGIYKSEIVTIYNIPAKQDKSASAPESDRGTSVEAKIQTISSKKLHICYDNTFAPKAGEIDPYFCKQ</sequence>
<accession>A0A2W7VHN1</accession>
<organism evidence="2 3">
    <name type="scientific">Flavobacterium aquariorum</name>
    <dbReference type="NCBI Taxonomy" id="2217670"/>
    <lineage>
        <taxon>Bacteria</taxon>
        <taxon>Pseudomonadati</taxon>
        <taxon>Bacteroidota</taxon>
        <taxon>Flavobacteriia</taxon>
        <taxon>Flavobacteriales</taxon>
        <taxon>Flavobacteriaceae</taxon>
        <taxon>Flavobacterium</taxon>
    </lineage>
</organism>
<dbReference type="InterPro" id="IPR025640">
    <property type="entry name" value="GYF_2"/>
</dbReference>
<dbReference type="AlphaFoldDB" id="A0A2W7VHN1"/>
<evidence type="ECO:0000313" key="2">
    <source>
        <dbReference type="EMBL" id="PZX91842.1"/>
    </source>
</evidence>